<dbReference type="AlphaFoldDB" id="A0A2G5BBK5"/>
<feature type="transmembrane region" description="Helical" evidence="1">
    <location>
        <begin position="283"/>
        <end position="305"/>
    </location>
</feature>
<evidence type="ECO:0008006" key="4">
    <source>
        <dbReference type="Google" id="ProtNLM"/>
    </source>
</evidence>
<protein>
    <recommendedName>
        <fullName evidence="4">RGS domain-containing protein</fullName>
    </recommendedName>
</protein>
<feature type="transmembrane region" description="Helical" evidence="1">
    <location>
        <begin position="20"/>
        <end position="43"/>
    </location>
</feature>
<dbReference type="STRING" id="763665.A0A2G5BBK5"/>
<feature type="transmembrane region" description="Helical" evidence="1">
    <location>
        <begin position="244"/>
        <end position="263"/>
    </location>
</feature>
<dbReference type="InterPro" id="IPR044926">
    <property type="entry name" value="RGS_subdomain_2"/>
</dbReference>
<keyword evidence="3" id="KW-1185">Reference proteome</keyword>
<keyword evidence="1" id="KW-1133">Transmembrane helix</keyword>
<keyword evidence="1" id="KW-0812">Transmembrane</keyword>
<dbReference type="EMBL" id="KZ303500">
    <property type="protein sequence ID" value="PIA16393.1"/>
    <property type="molecule type" value="Genomic_DNA"/>
</dbReference>
<dbReference type="SUPFAM" id="SSF48097">
    <property type="entry name" value="Regulator of G-protein signaling, RGS"/>
    <property type="match status" value="1"/>
</dbReference>
<name>A0A2G5BBK5_COERN</name>
<evidence type="ECO:0000313" key="2">
    <source>
        <dbReference type="EMBL" id="PIA16393.1"/>
    </source>
</evidence>
<feature type="transmembrane region" description="Helical" evidence="1">
    <location>
        <begin position="59"/>
        <end position="80"/>
    </location>
</feature>
<dbReference type="OrthoDB" id="196547at2759"/>
<organism evidence="2 3">
    <name type="scientific">Coemansia reversa (strain ATCC 12441 / NRRL 1564)</name>
    <dbReference type="NCBI Taxonomy" id="763665"/>
    <lineage>
        <taxon>Eukaryota</taxon>
        <taxon>Fungi</taxon>
        <taxon>Fungi incertae sedis</taxon>
        <taxon>Zoopagomycota</taxon>
        <taxon>Kickxellomycotina</taxon>
        <taxon>Kickxellomycetes</taxon>
        <taxon>Kickxellales</taxon>
        <taxon>Kickxellaceae</taxon>
        <taxon>Coemansia</taxon>
    </lineage>
</organism>
<dbReference type="Gene3D" id="1.10.167.10">
    <property type="entry name" value="Regulator of G-protein Signalling 4, domain 2"/>
    <property type="match status" value="1"/>
</dbReference>
<proteinExistence type="predicted"/>
<sequence>MAIDENGRWEKGSTPYNIRAGILLSIYGVYVIYVVVTFTMFIIKARDKHSGLAQRNPRLVAMQAIGCFFMGAVGMISTSIQQWPCFLKLWFCNIGFLLTYGAVAGRAFQHIVVSNVHILTNKVASTNNPAFAGVVPQSNFAFLSQNGGATVGRVSGNTGGRYNQLLSRQQRSNSQSSIFSHTEFALSDNTTGMTVDDKKHALEMNKSMRITSLSVDQGPEVKLYRRLHKYTRLQRYATDRAQTLFVLSHLLVALIMSLVINIINKQFALSPTSMTCKMVWGFLPIMAVVGIYVVIVMPVLLFKCWKLRDAYGIRNDLIASITFGGLCIILTVIWETVLFHLALRWSGWFFTWVCAITLHSASIAFPLWAAIRHSRDVIHRMHGASSLGNPMAAAIAGVGGHDMGKRSEFNAVLGDPYEYRFFCDFAASCFCSEMTAFIDEYQALKSLTIVSLGTEDIWRSDTSHLEPEYMARMTTNIDSNMGYLAMAGRNNQSNVHALRLQTPPTVSILDTACAVYPQYELSELTPFPVASMDKLVAIFSVFINSSSSTAVSLPSAMVLRIRERLGRSQLTLVILDEIKDEILNMLYFDVFTRYSKKN</sequence>
<keyword evidence="1" id="KW-0472">Membrane</keyword>
<dbReference type="InterPro" id="IPR036305">
    <property type="entry name" value="RGS_sf"/>
</dbReference>
<dbReference type="Proteomes" id="UP000242474">
    <property type="component" value="Unassembled WGS sequence"/>
</dbReference>
<evidence type="ECO:0000256" key="1">
    <source>
        <dbReference type="SAM" id="Phobius"/>
    </source>
</evidence>
<gene>
    <name evidence="2" type="ORF">COEREDRAFT_15497</name>
</gene>
<reference evidence="2 3" key="1">
    <citation type="journal article" date="2015" name="Genome Biol. Evol.">
        <title>Phylogenomic analyses indicate that early fungi evolved digesting cell walls of algal ancestors of land plants.</title>
        <authorList>
            <person name="Chang Y."/>
            <person name="Wang S."/>
            <person name="Sekimoto S."/>
            <person name="Aerts A.L."/>
            <person name="Choi C."/>
            <person name="Clum A."/>
            <person name="LaButti K.M."/>
            <person name="Lindquist E.A."/>
            <person name="Yee Ngan C."/>
            <person name="Ohm R.A."/>
            <person name="Salamov A.A."/>
            <person name="Grigoriev I.V."/>
            <person name="Spatafora J.W."/>
            <person name="Berbee M.L."/>
        </authorList>
    </citation>
    <scope>NUCLEOTIDE SEQUENCE [LARGE SCALE GENOMIC DNA]</scope>
    <source>
        <strain evidence="2 3">NRRL 1564</strain>
    </source>
</reference>
<evidence type="ECO:0000313" key="3">
    <source>
        <dbReference type="Proteomes" id="UP000242474"/>
    </source>
</evidence>
<feature type="transmembrane region" description="Helical" evidence="1">
    <location>
        <begin position="349"/>
        <end position="371"/>
    </location>
</feature>
<accession>A0A2G5BBK5</accession>
<feature type="transmembrane region" description="Helical" evidence="1">
    <location>
        <begin position="317"/>
        <end position="343"/>
    </location>
</feature>